<proteinExistence type="predicted"/>
<evidence type="ECO:0000259" key="1">
    <source>
        <dbReference type="Pfam" id="PF13439"/>
    </source>
</evidence>
<dbReference type="InterPro" id="IPR028098">
    <property type="entry name" value="Glyco_trans_4-like_N"/>
</dbReference>
<evidence type="ECO:0000313" key="2">
    <source>
        <dbReference type="EMBL" id="VYS80034.1"/>
    </source>
</evidence>
<dbReference type="Gene3D" id="3.40.50.2000">
    <property type="entry name" value="Glycogen Phosphorylase B"/>
    <property type="match status" value="2"/>
</dbReference>
<dbReference type="EC" id="2.4.1.21" evidence="2"/>
<dbReference type="Pfam" id="PF13692">
    <property type="entry name" value="Glyco_trans_1_4"/>
    <property type="match status" value="1"/>
</dbReference>
<sequence>MKILMINSVCGIGSTGRICTDLAAELEKQGHDVKIAYGRGEVPKQFDKYAIRIGTDLGIKLHGIKARIQDASGFGSKRVTDKFVQWIKYYDPDIIHLHNIHGYYINIESLFNYLKRCNKKIIWTLHDCWSFTGHCAYFDYANCDKWKFQCQKCEQKREYPRSLVLDRSKYNFILKKELFTDIPNMTIVVPSKWLKELVQQSFLKEYPIKVIYNGIDVSVFRPLKSDIYKKYNCGDKKIILGVAGVWDRRKGLNSFVTLSQLLSDEYQIVLIGLSKEQLSDIPTNIIGIERTESVQELSQFYSAADVFVNPTLEDNYPTTNLEAIACGTPVISYRTGGSGESASKYGMVVKKGDINALKAAIIKVSKGEVVKQEIALSREEMIEEYRKVYEDC</sequence>
<dbReference type="GO" id="GO:0009011">
    <property type="term" value="F:alpha-1,4-glucan glucosyltransferase (ADP-glucose donor) activity"/>
    <property type="evidence" value="ECO:0007669"/>
    <property type="project" value="UniProtKB-EC"/>
</dbReference>
<feature type="domain" description="Glycosyltransferase subfamily 4-like N-terminal" evidence="1">
    <location>
        <begin position="16"/>
        <end position="218"/>
    </location>
</feature>
<dbReference type="RefSeq" id="WP_156341880.1">
    <property type="nucleotide sequence ID" value="NZ_CACRSY010000005.1"/>
</dbReference>
<dbReference type="PANTHER" id="PTHR12526:SF637">
    <property type="entry name" value="GLYCOSYLTRANSFERASE EPSF-RELATED"/>
    <property type="match status" value="1"/>
</dbReference>
<dbReference type="EMBL" id="CACRSY010000005">
    <property type="protein sequence ID" value="VYS80034.1"/>
    <property type="molecule type" value="Genomic_DNA"/>
</dbReference>
<dbReference type="Pfam" id="PF13439">
    <property type="entry name" value="Glyco_transf_4"/>
    <property type="match status" value="1"/>
</dbReference>
<organism evidence="2">
    <name type="scientific">Blautia hansenii</name>
    <name type="common">Ruminococcus hansenii</name>
    <dbReference type="NCBI Taxonomy" id="1322"/>
    <lineage>
        <taxon>Bacteria</taxon>
        <taxon>Bacillati</taxon>
        <taxon>Bacillota</taxon>
        <taxon>Clostridia</taxon>
        <taxon>Lachnospirales</taxon>
        <taxon>Lachnospiraceae</taxon>
        <taxon>Blautia</taxon>
    </lineage>
</organism>
<dbReference type="SUPFAM" id="SSF53756">
    <property type="entry name" value="UDP-Glycosyltransferase/glycogen phosphorylase"/>
    <property type="match status" value="1"/>
</dbReference>
<dbReference type="AlphaFoldDB" id="A0A6N2RHD9"/>
<dbReference type="PANTHER" id="PTHR12526">
    <property type="entry name" value="GLYCOSYLTRANSFERASE"/>
    <property type="match status" value="1"/>
</dbReference>
<reference evidence="2" key="1">
    <citation type="submission" date="2019-11" db="EMBL/GenBank/DDBJ databases">
        <authorList>
            <person name="Feng L."/>
        </authorList>
    </citation>
    <scope>NUCLEOTIDE SEQUENCE</scope>
    <source>
        <strain evidence="2">BhanseniiLFYP23</strain>
    </source>
</reference>
<protein>
    <submittedName>
        <fullName evidence="2">Capsular glucan synthase</fullName>
        <ecNumber evidence="2">2.4.1.21</ecNumber>
    </submittedName>
</protein>
<gene>
    <name evidence="2" type="primary">glgA_2</name>
    <name evidence="2" type="ORF">BHLFYP23_01616</name>
</gene>
<accession>A0A6N2RHD9</accession>
<keyword evidence="2" id="KW-0328">Glycosyltransferase</keyword>
<name>A0A6N2RHD9_BLAHA</name>
<keyword evidence="2" id="KW-0808">Transferase</keyword>